<name>A0A1M7TRF9_9BRAD</name>
<keyword evidence="1" id="KW-1133">Transmembrane helix</keyword>
<dbReference type="EMBL" id="LT670849">
    <property type="protein sequence ID" value="SHN73344.1"/>
    <property type="molecule type" value="Genomic_DNA"/>
</dbReference>
<sequence length="38" mass="3987">MPNRSISDPAPLHAVVILSVSIGVVVSALVLLVLVIFF</sequence>
<proteinExistence type="predicted"/>
<accession>A0A1M7TRF9</accession>
<reference evidence="3" key="1">
    <citation type="submission" date="2016-11" db="EMBL/GenBank/DDBJ databases">
        <authorList>
            <person name="Varghese N."/>
            <person name="Submissions S."/>
        </authorList>
    </citation>
    <scope>NUCLEOTIDE SEQUENCE [LARGE SCALE GENOMIC DNA]</scope>
    <source>
        <strain evidence="3">GAS401</strain>
    </source>
</reference>
<dbReference type="AlphaFoldDB" id="A0A1M7TRF9"/>
<keyword evidence="1" id="KW-0472">Membrane</keyword>
<feature type="transmembrane region" description="Helical" evidence="1">
    <location>
        <begin position="12"/>
        <end position="37"/>
    </location>
</feature>
<evidence type="ECO:0000313" key="3">
    <source>
        <dbReference type="Proteomes" id="UP000184096"/>
    </source>
</evidence>
<gene>
    <name evidence="2" type="ORF">SAMN05444170_2453</name>
</gene>
<keyword evidence="3" id="KW-1185">Reference proteome</keyword>
<dbReference type="Proteomes" id="UP000184096">
    <property type="component" value="Chromosome I"/>
</dbReference>
<protein>
    <submittedName>
        <fullName evidence="2">Uncharacterized protein</fullName>
    </submittedName>
</protein>
<organism evidence="2 3">
    <name type="scientific">Bradyrhizobium erythrophlei</name>
    <dbReference type="NCBI Taxonomy" id="1437360"/>
    <lineage>
        <taxon>Bacteria</taxon>
        <taxon>Pseudomonadati</taxon>
        <taxon>Pseudomonadota</taxon>
        <taxon>Alphaproteobacteria</taxon>
        <taxon>Hyphomicrobiales</taxon>
        <taxon>Nitrobacteraceae</taxon>
        <taxon>Bradyrhizobium</taxon>
    </lineage>
</organism>
<evidence type="ECO:0000256" key="1">
    <source>
        <dbReference type="SAM" id="Phobius"/>
    </source>
</evidence>
<evidence type="ECO:0000313" key="2">
    <source>
        <dbReference type="EMBL" id="SHN73344.1"/>
    </source>
</evidence>
<keyword evidence="1" id="KW-0812">Transmembrane</keyword>